<protein>
    <recommendedName>
        <fullName evidence="2">sucrose synthase</fullName>
        <ecNumber evidence="2">2.4.1.13</ecNumber>
    </recommendedName>
</protein>
<evidence type="ECO:0000256" key="2">
    <source>
        <dbReference type="ARBA" id="ARBA00012540"/>
    </source>
</evidence>
<dbReference type="Gramene" id="AET1Gv21011200.1">
    <property type="protein sequence ID" value="AET1Gv21011200.1"/>
    <property type="gene ID" value="AET1Gv21011200"/>
</dbReference>
<reference evidence="8" key="3">
    <citation type="journal article" date="2017" name="Nature">
        <title>Genome sequence of the progenitor of the wheat D genome Aegilops tauschii.</title>
        <authorList>
            <person name="Luo M.C."/>
            <person name="Gu Y.Q."/>
            <person name="Puiu D."/>
            <person name="Wang H."/>
            <person name="Twardziok S.O."/>
            <person name="Deal K.R."/>
            <person name="Huo N."/>
            <person name="Zhu T."/>
            <person name="Wang L."/>
            <person name="Wang Y."/>
            <person name="McGuire P.E."/>
            <person name="Liu S."/>
            <person name="Long H."/>
            <person name="Ramasamy R.K."/>
            <person name="Rodriguez J.C."/>
            <person name="Van S.L."/>
            <person name="Yuan L."/>
            <person name="Wang Z."/>
            <person name="Xia Z."/>
            <person name="Xiao L."/>
            <person name="Anderson O.D."/>
            <person name="Ouyang S."/>
            <person name="Liang Y."/>
            <person name="Zimin A.V."/>
            <person name="Pertea G."/>
            <person name="Qi P."/>
            <person name="Bennetzen J.L."/>
            <person name="Dai X."/>
            <person name="Dawson M.W."/>
            <person name="Muller H.G."/>
            <person name="Kugler K."/>
            <person name="Rivarola-Duarte L."/>
            <person name="Spannagl M."/>
            <person name="Mayer K.F.X."/>
            <person name="Lu F.H."/>
            <person name="Bevan M.W."/>
            <person name="Leroy P."/>
            <person name="Li P."/>
            <person name="You F.M."/>
            <person name="Sun Q."/>
            <person name="Liu Z."/>
            <person name="Lyons E."/>
            <person name="Wicker T."/>
            <person name="Salzberg S.L."/>
            <person name="Devos K.M."/>
            <person name="Dvorak J."/>
        </authorList>
    </citation>
    <scope>NUCLEOTIDE SEQUENCE [LARGE SCALE GENOMIC DNA]</scope>
    <source>
        <strain evidence="8">cv. AL8/78</strain>
    </source>
</reference>
<reference evidence="8" key="5">
    <citation type="journal article" date="2021" name="G3 (Bethesda)">
        <title>Aegilops tauschii genome assembly Aet v5.0 features greater sequence contiguity and improved annotation.</title>
        <authorList>
            <person name="Wang L."/>
            <person name="Zhu T."/>
            <person name="Rodriguez J.C."/>
            <person name="Deal K.R."/>
            <person name="Dubcovsky J."/>
            <person name="McGuire P.E."/>
            <person name="Lux T."/>
            <person name="Spannagl M."/>
            <person name="Mayer K.F.X."/>
            <person name="Baldrich P."/>
            <person name="Meyers B.C."/>
            <person name="Huo N."/>
            <person name="Gu Y.Q."/>
            <person name="Zhou H."/>
            <person name="Devos K.M."/>
            <person name="Bennetzen J.L."/>
            <person name="Unver T."/>
            <person name="Budak H."/>
            <person name="Gulick P.J."/>
            <person name="Galiba G."/>
            <person name="Kalapos B."/>
            <person name="Nelson D.R."/>
            <person name="Li P."/>
            <person name="You F.M."/>
            <person name="Luo M.C."/>
            <person name="Dvorak J."/>
        </authorList>
    </citation>
    <scope>NUCLEOTIDE SEQUENCE [LARGE SCALE GENOMIC DNA]</scope>
    <source>
        <strain evidence="8">cv. AL8/78</strain>
    </source>
</reference>
<comment type="similarity">
    <text evidence="1">Belongs to the glycosyltransferase 1 family. Plant sucrose synthase subfamily.</text>
</comment>
<dbReference type="InterPro" id="IPR000368">
    <property type="entry name" value="Sucrose_synth_GT-B1"/>
</dbReference>
<dbReference type="AlphaFoldDB" id="A0A453A241"/>
<proteinExistence type="inferred from homology"/>
<dbReference type="Pfam" id="PF00862">
    <property type="entry name" value="GT-B_Sucrose_synth"/>
    <property type="match status" value="1"/>
</dbReference>
<evidence type="ECO:0000256" key="5">
    <source>
        <dbReference type="ARBA" id="ARBA00049030"/>
    </source>
</evidence>
<feature type="region of interest" description="Disordered" evidence="6">
    <location>
        <begin position="1"/>
        <end position="21"/>
    </location>
</feature>
<dbReference type="PANTHER" id="PTHR45839">
    <property type="match status" value="1"/>
</dbReference>
<dbReference type="EnsemblPlants" id="AET1Gv21011200.2">
    <property type="protein sequence ID" value="AET1Gv21011200.2"/>
    <property type="gene ID" value="AET1Gv21011200"/>
</dbReference>
<dbReference type="Gene3D" id="3.40.50.2000">
    <property type="entry name" value="Glycogen Phosphorylase B"/>
    <property type="match status" value="1"/>
</dbReference>
<reference evidence="8" key="4">
    <citation type="submission" date="2019-03" db="UniProtKB">
        <authorList>
            <consortium name="EnsemblPlants"/>
        </authorList>
    </citation>
    <scope>IDENTIFICATION</scope>
</reference>
<evidence type="ECO:0000256" key="1">
    <source>
        <dbReference type="ARBA" id="ARBA00005894"/>
    </source>
</evidence>
<feature type="compositionally biased region" description="Polar residues" evidence="6">
    <location>
        <begin position="1"/>
        <end position="19"/>
    </location>
</feature>
<dbReference type="GO" id="GO:0016157">
    <property type="term" value="F:sucrose synthase activity"/>
    <property type="evidence" value="ECO:0007669"/>
    <property type="project" value="UniProtKB-EC"/>
</dbReference>
<evidence type="ECO:0000256" key="6">
    <source>
        <dbReference type="SAM" id="MobiDB-lite"/>
    </source>
</evidence>
<dbReference type="STRING" id="200361.A0A453A241"/>
<keyword evidence="4" id="KW-0808">Transferase</keyword>
<evidence type="ECO:0000256" key="4">
    <source>
        <dbReference type="ARBA" id="ARBA00022679"/>
    </source>
</evidence>
<feature type="domain" description="Sucrose synthase first GT-B" evidence="7">
    <location>
        <begin position="41"/>
        <end position="125"/>
    </location>
</feature>
<dbReference type="InterPro" id="IPR012820">
    <property type="entry name" value="Sucrose_synthase_pln/cyn"/>
</dbReference>
<sequence length="136" mass="15194">MKGNTQLPLRSSGAGSNQHGEVLQQGPIGVQHHDHLHPWLLGQEKVLGLPDTGGQLVYMLDQVRALEKKLLQRIKQQGLNVTLTILVLTRLIPEAKGTKCNIELEPVEHTKHSSILQVPFKKRDDDGKDLMPRYVS</sequence>
<dbReference type="GO" id="GO:0005985">
    <property type="term" value="P:sucrose metabolic process"/>
    <property type="evidence" value="ECO:0007669"/>
    <property type="project" value="InterPro"/>
</dbReference>
<keyword evidence="9" id="KW-1185">Reference proteome</keyword>
<name>A0A453A241_AEGTS</name>
<reference evidence="9" key="2">
    <citation type="journal article" date="2017" name="Nat. Plants">
        <title>The Aegilops tauschii genome reveals multiple impacts of transposons.</title>
        <authorList>
            <person name="Zhao G."/>
            <person name="Zou C."/>
            <person name="Li K."/>
            <person name="Wang K."/>
            <person name="Li T."/>
            <person name="Gao L."/>
            <person name="Zhang X."/>
            <person name="Wang H."/>
            <person name="Yang Z."/>
            <person name="Liu X."/>
            <person name="Jiang W."/>
            <person name="Mao L."/>
            <person name="Kong X."/>
            <person name="Jiao Y."/>
            <person name="Jia J."/>
        </authorList>
    </citation>
    <scope>NUCLEOTIDE SEQUENCE [LARGE SCALE GENOMIC DNA]</scope>
    <source>
        <strain evidence="9">cv. AL8/78</strain>
    </source>
</reference>
<dbReference type="Proteomes" id="UP000015105">
    <property type="component" value="Chromosome 1D"/>
</dbReference>
<dbReference type="EnsemblPlants" id="AET1Gv21011200.1">
    <property type="protein sequence ID" value="AET1Gv21011200.1"/>
    <property type="gene ID" value="AET1Gv21011200"/>
</dbReference>
<reference evidence="9" key="1">
    <citation type="journal article" date="2014" name="Science">
        <title>Ancient hybridizations among the ancestral genomes of bread wheat.</title>
        <authorList>
            <consortium name="International Wheat Genome Sequencing Consortium,"/>
            <person name="Marcussen T."/>
            <person name="Sandve S.R."/>
            <person name="Heier L."/>
            <person name="Spannagl M."/>
            <person name="Pfeifer M."/>
            <person name="Jakobsen K.S."/>
            <person name="Wulff B.B."/>
            <person name="Steuernagel B."/>
            <person name="Mayer K.F."/>
            <person name="Olsen O.A."/>
        </authorList>
    </citation>
    <scope>NUCLEOTIDE SEQUENCE [LARGE SCALE GENOMIC DNA]</scope>
    <source>
        <strain evidence="9">cv. AL8/78</strain>
    </source>
</reference>
<dbReference type="EC" id="2.4.1.13" evidence="2"/>
<evidence type="ECO:0000256" key="3">
    <source>
        <dbReference type="ARBA" id="ARBA00022676"/>
    </source>
</evidence>
<accession>A0A453A241</accession>
<evidence type="ECO:0000313" key="9">
    <source>
        <dbReference type="Proteomes" id="UP000015105"/>
    </source>
</evidence>
<organism evidence="8 9">
    <name type="scientific">Aegilops tauschii subsp. strangulata</name>
    <name type="common">Goatgrass</name>
    <dbReference type="NCBI Taxonomy" id="200361"/>
    <lineage>
        <taxon>Eukaryota</taxon>
        <taxon>Viridiplantae</taxon>
        <taxon>Streptophyta</taxon>
        <taxon>Embryophyta</taxon>
        <taxon>Tracheophyta</taxon>
        <taxon>Spermatophyta</taxon>
        <taxon>Magnoliopsida</taxon>
        <taxon>Liliopsida</taxon>
        <taxon>Poales</taxon>
        <taxon>Poaceae</taxon>
        <taxon>BOP clade</taxon>
        <taxon>Pooideae</taxon>
        <taxon>Triticodae</taxon>
        <taxon>Triticeae</taxon>
        <taxon>Triticinae</taxon>
        <taxon>Aegilops</taxon>
    </lineage>
</organism>
<comment type="catalytic activity">
    <reaction evidence="5">
        <text>an NDP-alpha-D-glucose + D-fructose = a ribonucleoside 5'-diphosphate + sucrose + H(+)</text>
        <dbReference type="Rhea" id="RHEA:16241"/>
        <dbReference type="ChEBI" id="CHEBI:15378"/>
        <dbReference type="ChEBI" id="CHEBI:17992"/>
        <dbReference type="ChEBI" id="CHEBI:37721"/>
        <dbReference type="ChEBI" id="CHEBI:57930"/>
        <dbReference type="ChEBI" id="CHEBI:76533"/>
        <dbReference type="EC" id="2.4.1.13"/>
    </reaction>
</comment>
<evidence type="ECO:0000313" key="8">
    <source>
        <dbReference type="EnsemblPlants" id="AET1Gv21011200.1"/>
    </source>
</evidence>
<keyword evidence="3" id="KW-0328">Glycosyltransferase</keyword>
<dbReference type="PANTHER" id="PTHR45839:SF16">
    <property type="entry name" value="SUCROSE SYNTHASE 6"/>
    <property type="match status" value="1"/>
</dbReference>
<dbReference type="Gramene" id="AET1Gv21011200.2">
    <property type="protein sequence ID" value="AET1Gv21011200.2"/>
    <property type="gene ID" value="AET1Gv21011200"/>
</dbReference>
<evidence type="ECO:0000259" key="7">
    <source>
        <dbReference type="Pfam" id="PF00862"/>
    </source>
</evidence>